<evidence type="ECO:0000256" key="4">
    <source>
        <dbReference type="ARBA" id="ARBA00026071"/>
    </source>
</evidence>
<dbReference type="PANTHER" id="PTHR32194:SF10">
    <property type="entry name" value="PROTEASOME SUBUNIT BETA TYPE-3"/>
    <property type="match status" value="1"/>
</dbReference>
<dbReference type="GO" id="GO:0051603">
    <property type="term" value="P:proteolysis involved in protein catabolic process"/>
    <property type="evidence" value="ECO:0007669"/>
    <property type="project" value="InterPro"/>
</dbReference>
<gene>
    <name evidence="6" type="primary">psmb3</name>
    <name evidence="6" type="ORF">CEXT_253091</name>
</gene>
<keyword evidence="5" id="KW-0539">Nucleus</keyword>
<organism evidence="6 7">
    <name type="scientific">Caerostris extrusa</name>
    <name type="common">Bark spider</name>
    <name type="synonym">Caerostris bankana</name>
    <dbReference type="NCBI Taxonomy" id="172846"/>
    <lineage>
        <taxon>Eukaryota</taxon>
        <taxon>Metazoa</taxon>
        <taxon>Ecdysozoa</taxon>
        <taxon>Arthropoda</taxon>
        <taxon>Chelicerata</taxon>
        <taxon>Arachnida</taxon>
        <taxon>Araneae</taxon>
        <taxon>Araneomorphae</taxon>
        <taxon>Entelegynae</taxon>
        <taxon>Araneoidea</taxon>
        <taxon>Araneidae</taxon>
        <taxon>Caerostris</taxon>
    </lineage>
</organism>
<dbReference type="SUPFAM" id="SSF56235">
    <property type="entry name" value="N-terminal nucleophile aminohydrolases (Ntn hydrolases)"/>
    <property type="match status" value="1"/>
</dbReference>
<evidence type="ECO:0000313" key="6">
    <source>
        <dbReference type="EMBL" id="GIY46318.1"/>
    </source>
</evidence>
<dbReference type="InterPro" id="IPR016050">
    <property type="entry name" value="Proteasome_bsu_CS"/>
</dbReference>
<dbReference type="Proteomes" id="UP001054945">
    <property type="component" value="Unassembled WGS sequence"/>
</dbReference>
<dbReference type="InterPro" id="IPR001353">
    <property type="entry name" value="Proteasome_sua/b"/>
</dbReference>
<comment type="caution">
    <text evidence="6">The sequence shown here is derived from an EMBL/GenBank/DDBJ whole genome shotgun (WGS) entry which is preliminary data.</text>
</comment>
<evidence type="ECO:0000256" key="2">
    <source>
        <dbReference type="ARBA" id="ARBA00022942"/>
    </source>
</evidence>
<comment type="function">
    <text evidence="5">Component of the proteasome, a multicatalytic proteinase complex which is characterized by its ability to cleave peptides with Arg, Phe, Tyr, Leu, and Glu adjacent to the leaving group at neutral or slightly basic pH. The proteasome has an ATP-dependent proteolytic activity.</text>
</comment>
<accession>A0AAV4TI71</accession>
<dbReference type="InterPro" id="IPR023333">
    <property type="entry name" value="Proteasome_suB-type"/>
</dbReference>
<dbReference type="GO" id="GO:0005634">
    <property type="term" value="C:nucleus"/>
    <property type="evidence" value="ECO:0007669"/>
    <property type="project" value="UniProtKB-SubCell"/>
</dbReference>
<protein>
    <recommendedName>
        <fullName evidence="5">Proteasome subunit beta</fullName>
    </recommendedName>
</protein>
<dbReference type="EMBL" id="BPLR01011398">
    <property type="protein sequence ID" value="GIY46318.1"/>
    <property type="molecule type" value="Genomic_DNA"/>
</dbReference>
<dbReference type="PROSITE" id="PS00854">
    <property type="entry name" value="PROTEASOME_BETA_1"/>
    <property type="match status" value="1"/>
</dbReference>
<comment type="function">
    <text evidence="3">Non-catalytic component of the proteasome, a multicatalytic proteinase complex which is characterized by its ability to cleave peptides with Arg, Phe, Tyr, Leu, and Glu adjacent to the leaving group at neutral or slightly basic pH. The proteasome has an ATP-dependent proteolytic activity.</text>
</comment>
<comment type="subunit">
    <text evidence="5">Component of the proteasome complex.</text>
</comment>
<keyword evidence="2 5" id="KW-0647">Proteasome</keyword>
<name>A0AAV4TI71_CAEEX</name>
<keyword evidence="1 5" id="KW-0963">Cytoplasm</keyword>
<comment type="similarity">
    <text evidence="5">Belongs to the peptidase T1B family.</text>
</comment>
<dbReference type="Pfam" id="PF00227">
    <property type="entry name" value="Proteasome"/>
    <property type="match status" value="1"/>
</dbReference>
<proteinExistence type="inferred from homology"/>
<dbReference type="PANTHER" id="PTHR32194">
    <property type="entry name" value="METALLOPROTEASE TLDD"/>
    <property type="match status" value="1"/>
</dbReference>
<evidence type="ECO:0000313" key="7">
    <source>
        <dbReference type="Proteomes" id="UP001054945"/>
    </source>
</evidence>
<evidence type="ECO:0000256" key="5">
    <source>
        <dbReference type="RuleBase" id="RU004203"/>
    </source>
</evidence>
<dbReference type="Gene3D" id="3.60.20.10">
    <property type="entry name" value="Glutamine Phosphoribosylpyrophosphate, subunit 1, domain 1"/>
    <property type="match status" value="1"/>
</dbReference>
<reference evidence="6 7" key="1">
    <citation type="submission" date="2021-06" db="EMBL/GenBank/DDBJ databases">
        <title>Caerostris extrusa draft genome.</title>
        <authorList>
            <person name="Kono N."/>
            <person name="Arakawa K."/>
        </authorList>
    </citation>
    <scope>NUCLEOTIDE SEQUENCE [LARGE SCALE GENOMIC DNA]</scope>
</reference>
<sequence>MSILEYNGGIIIAMKGKECVAIAADRRLGVRAQTVAMDFQKIYEMGPRLYIGLPGLATDTASVAQKLKFRLNIYELREGRQMTPKVFSSVVSNLLYEKKVWSIFYVPNDYVLSGTCDDQAHGMCEALWEPDLIMLNEISTEYIKLADKAEKTTTPAVMHDPPWISMVTMVRMYSFLPRPEPYRKSLGRVDSSN</sequence>
<dbReference type="AlphaFoldDB" id="A0AAV4TI71"/>
<evidence type="ECO:0000256" key="1">
    <source>
        <dbReference type="ARBA" id="ARBA00022490"/>
    </source>
</evidence>
<keyword evidence="7" id="KW-1185">Reference proteome</keyword>
<dbReference type="InterPro" id="IPR029055">
    <property type="entry name" value="Ntn_hydrolases_N"/>
</dbReference>
<evidence type="ECO:0000256" key="3">
    <source>
        <dbReference type="ARBA" id="ARBA00024953"/>
    </source>
</evidence>
<comment type="subunit">
    <text evidence="4">The 26S proteasome consists of a 20S proteasome core and two 19S regulatory subunits. The 20S proteasome core is composed of 28 subunits that are arranged in four stacked rings, resulting in a barrel-shaped structure. The two end rings are each formed by seven alpha subunits, and the two central rings are each formed by seven beta subunits. The catalytic chamber with the active sites is on the inside of the barrel.</text>
</comment>
<comment type="subcellular location">
    <subcellularLocation>
        <location evidence="5">Cytoplasm</location>
    </subcellularLocation>
    <subcellularLocation>
        <location evidence="5">Nucleus</location>
    </subcellularLocation>
</comment>
<dbReference type="GO" id="GO:0005737">
    <property type="term" value="C:cytoplasm"/>
    <property type="evidence" value="ECO:0007669"/>
    <property type="project" value="UniProtKB-SubCell"/>
</dbReference>
<dbReference type="GO" id="GO:0005839">
    <property type="term" value="C:proteasome core complex"/>
    <property type="evidence" value="ECO:0007669"/>
    <property type="project" value="InterPro"/>
</dbReference>